<evidence type="ECO:0000313" key="9">
    <source>
        <dbReference type="Proteomes" id="UP000318693"/>
    </source>
</evidence>
<dbReference type="Gene3D" id="3.40.50.200">
    <property type="entry name" value="Peptidase S8/S53 domain"/>
    <property type="match status" value="1"/>
</dbReference>
<dbReference type="InterPro" id="IPR036852">
    <property type="entry name" value="Peptidase_S8/S53_dom_sf"/>
</dbReference>
<evidence type="ECO:0000313" key="8">
    <source>
        <dbReference type="EMBL" id="TRW42907.1"/>
    </source>
</evidence>
<dbReference type="PANTHER" id="PTHR43806:SF11">
    <property type="entry name" value="CEREVISIN-RELATED"/>
    <property type="match status" value="1"/>
</dbReference>
<dbReference type="InterPro" id="IPR000209">
    <property type="entry name" value="Peptidase_S8/S53_dom"/>
</dbReference>
<dbReference type="GO" id="GO:0004252">
    <property type="term" value="F:serine-type endopeptidase activity"/>
    <property type="evidence" value="ECO:0007669"/>
    <property type="project" value="UniProtKB-UniRule"/>
</dbReference>
<evidence type="ECO:0000256" key="6">
    <source>
        <dbReference type="SAM" id="MobiDB-lite"/>
    </source>
</evidence>
<reference evidence="8 9" key="1">
    <citation type="submission" date="2019-07" db="EMBL/GenBank/DDBJ databases">
        <title>Georgenia wutianyii sp. nov. and Georgenia *** sp. nov. isolated from plateau pika (Ochotona curzoniae) in the Qinghai-Tibet plateau of China.</title>
        <authorList>
            <person name="Tian Z."/>
        </authorList>
    </citation>
    <scope>NUCLEOTIDE SEQUENCE [LARGE SCALE GENOMIC DNA]</scope>
    <source>
        <strain evidence="8 9">Z446</strain>
    </source>
</reference>
<dbReference type="PANTHER" id="PTHR43806">
    <property type="entry name" value="PEPTIDASE S8"/>
    <property type="match status" value="1"/>
</dbReference>
<dbReference type="SUPFAM" id="SSF52743">
    <property type="entry name" value="Subtilisin-like"/>
    <property type="match status" value="1"/>
</dbReference>
<dbReference type="InterPro" id="IPR050131">
    <property type="entry name" value="Peptidase_S8_subtilisin-like"/>
</dbReference>
<accession>A0A552WJJ3</accession>
<dbReference type="Pfam" id="PF00082">
    <property type="entry name" value="Peptidase_S8"/>
    <property type="match status" value="1"/>
</dbReference>
<evidence type="ECO:0000256" key="5">
    <source>
        <dbReference type="PROSITE-ProRule" id="PRU01240"/>
    </source>
</evidence>
<organism evidence="8 9">
    <name type="scientific">Georgenia yuyongxinii</name>
    <dbReference type="NCBI Taxonomy" id="2589797"/>
    <lineage>
        <taxon>Bacteria</taxon>
        <taxon>Bacillati</taxon>
        <taxon>Actinomycetota</taxon>
        <taxon>Actinomycetes</taxon>
        <taxon>Micrococcales</taxon>
        <taxon>Bogoriellaceae</taxon>
        <taxon>Georgenia</taxon>
    </lineage>
</organism>
<evidence type="ECO:0000256" key="4">
    <source>
        <dbReference type="ARBA" id="ARBA00022825"/>
    </source>
</evidence>
<feature type="domain" description="Peptidase S8/S53" evidence="7">
    <location>
        <begin position="169"/>
        <end position="397"/>
    </location>
</feature>
<feature type="compositionally biased region" description="Low complexity" evidence="6">
    <location>
        <begin position="119"/>
        <end position="129"/>
    </location>
</feature>
<sequence>MPPEDPSVTTVRLLLRLGADGHAGAIPVPGPDAAAVRDLATRALGTLDEAGRPWRVEPLADGAGPLEACWVVSGAVPTLTAYDASRTAYDLAARLAVVTGADVEPDVPSSAFGPESWTAAGSSSASGEESFTDPAAHLPGSEPPTWAVDAVRARDAWALTPPGGGRSRGDGAVVASIDTGYTDHPEVARMYDLTKDWDAIAGDDDARDPLERPWYLPFTTPGHGTASSSVIGSRETRTILGVAPLCTVVPIRAVRSVVQVLDGDVARAVETARRRGCHVISMSLGGRGFFGLQEAIRAAVADGMVVMAAAGNKVGVVVAPASYPECLAVAATNADSRPWQGSSHGPLVDISAPGESVWVAAVDRTSGSPTYLERRASGTSYAVACLAGVAALWIAHHGHEAIVARYGRAHVQAAFLALLRSHGHREPPGWDTWPGAGNYGVGIVDAAAQLEAGLPPLVEPEVASAGSAGDAVGRLQAVLADLDRDQVRTRVARLLGVSPADVDALPATAVSELVYRLGEEDALRAAVVGPEVAGREVAVAPDGRALLARTSSRALLAVPAAVPDHRPPPKEMP</sequence>
<evidence type="ECO:0000256" key="1">
    <source>
        <dbReference type="ARBA" id="ARBA00011073"/>
    </source>
</evidence>
<comment type="caution">
    <text evidence="8">The sequence shown here is derived from an EMBL/GenBank/DDBJ whole genome shotgun (WGS) entry which is preliminary data.</text>
</comment>
<feature type="region of interest" description="Disordered" evidence="6">
    <location>
        <begin position="105"/>
        <end position="145"/>
    </location>
</feature>
<feature type="active site" description="Charge relay system" evidence="5">
    <location>
        <position position="178"/>
    </location>
</feature>
<dbReference type="PRINTS" id="PR00723">
    <property type="entry name" value="SUBTILISIN"/>
</dbReference>
<name>A0A552WJJ3_9MICO</name>
<evidence type="ECO:0000259" key="7">
    <source>
        <dbReference type="Pfam" id="PF00082"/>
    </source>
</evidence>
<keyword evidence="9" id="KW-1185">Reference proteome</keyword>
<keyword evidence="4 5" id="KW-0720">Serine protease</keyword>
<feature type="active site" description="Charge relay system" evidence="5">
    <location>
        <position position="223"/>
    </location>
</feature>
<gene>
    <name evidence="8" type="ORF">FJ693_19770</name>
</gene>
<comment type="similarity">
    <text evidence="1 5">Belongs to the peptidase S8 family.</text>
</comment>
<keyword evidence="3 5" id="KW-0378">Hydrolase</keyword>
<evidence type="ECO:0000256" key="3">
    <source>
        <dbReference type="ARBA" id="ARBA00022801"/>
    </source>
</evidence>
<protein>
    <submittedName>
        <fullName evidence="8">S8 family serine peptidase</fullName>
    </submittedName>
</protein>
<keyword evidence="2 5" id="KW-0645">Protease</keyword>
<evidence type="ECO:0000256" key="2">
    <source>
        <dbReference type="ARBA" id="ARBA00022670"/>
    </source>
</evidence>
<dbReference type="AlphaFoldDB" id="A0A552WJJ3"/>
<proteinExistence type="inferred from homology"/>
<dbReference type="EMBL" id="VJXR01000123">
    <property type="protein sequence ID" value="TRW42907.1"/>
    <property type="molecule type" value="Genomic_DNA"/>
</dbReference>
<dbReference type="PROSITE" id="PS51892">
    <property type="entry name" value="SUBTILASE"/>
    <property type="match status" value="1"/>
</dbReference>
<dbReference type="InterPro" id="IPR015500">
    <property type="entry name" value="Peptidase_S8_subtilisin-rel"/>
</dbReference>
<dbReference type="GO" id="GO:0006508">
    <property type="term" value="P:proteolysis"/>
    <property type="evidence" value="ECO:0007669"/>
    <property type="project" value="UniProtKB-KW"/>
</dbReference>
<feature type="active site" description="Charge relay system" evidence="5">
    <location>
        <position position="380"/>
    </location>
</feature>
<dbReference type="RefSeq" id="WP_143420142.1">
    <property type="nucleotide sequence ID" value="NZ_VJXR01000123.1"/>
</dbReference>
<dbReference type="Proteomes" id="UP000318693">
    <property type="component" value="Unassembled WGS sequence"/>
</dbReference>